<protein>
    <submittedName>
        <fullName evidence="5">DNA-binding response OmpR family regulator</fullName>
    </submittedName>
</protein>
<evidence type="ECO:0000313" key="6">
    <source>
        <dbReference type="Proteomes" id="UP000590511"/>
    </source>
</evidence>
<dbReference type="InterPro" id="IPR001789">
    <property type="entry name" value="Sig_transdc_resp-reg_receiver"/>
</dbReference>
<dbReference type="InterPro" id="IPR050595">
    <property type="entry name" value="Bact_response_regulator"/>
</dbReference>
<gene>
    <name evidence="4" type="ORF">Alo02nite_83920</name>
    <name evidence="5" type="ORF">BJ964_004732</name>
</gene>
<evidence type="ECO:0000313" key="7">
    <source>
        <dbReference type="Proteomes" id="UP000631312"/>
    </source>
</evidence>
<feature type="domain" description="Response regulatory" evidence="3">
    <location>
        <begin position="31"/>
        <end position="147"/>
    </location>
</feature>
<evidence type="ECO:0000256" key="1">
    <source>
        <dbReference type="ARBA" id="ARBA00022553"/>
    </source>
</evidence>
<dbReference type="Pfam" id="PF00072">
    <property type="entry name" value="Response_reg"/>
    <property type="match status" value="1"/>
</dbReference>
<evidence type="ECO:0000256" key="2">
    <source>
        <dbReference type="PROSITE-ProRule" id="PRU00169"/>
    </source>
</evidence>
<feature type="modified residue" description="4-aspartylphosphate" evidence="2">
    <location>
        <position position="80"/>
    </location>
</feature>
<keyword evidence="7" id="KW-1185">Reference proteome</keyword>
<organism evidence="5 6">
    <name type="scientific">Actinoplanes lobatus</name>
    <dbReference type="NCBI Taxonomy" id="113568"/>
    <lineage>
        <taxon>Bacteria</taxon>
        <taxon>Bacillati</taxon>
        <taxon>Actinomycetota</taxon>
        <taxon>Actinomycetes</taxon>
        <taxon>Micromonosporales</taxon>
        <taxon>Micromonosporaceae</taxon>
        <taxon>Actinoplanes</taxon>
    </lineage>
</organism>
<dbReference type="PROSITE" id="PS50110">
    <property type="entry name" value="RESPONSE_REGULATORY"/>
    <property type="match status" value="1"/>
</dbReference>
<sequence>MPQPTTTQLTFSDAGVPWAVEDWSAALHPPTVLVVDDDESIRDLISVKLQAAGYHTLEAGDGHAAMALAVNERPHLILLDITMPGLDGIGFCYQLHSSPQTADIPVIIVSSHGTPSDVDLGRIVGAEDYVVKPFSPADLLRRVQRLLPPGD</sequence>
<dbReference type="SMART" id="SM00448">
    <property type="entry name" value="REC"/>
    <property type="match status" value="1"/>
</dbReference>
<reference evidence="5 6" key="1">
    <citation type="submission" date="2020-08" db="EMBL/GenBank/DDBJ databases">
        <title>Sequencing the genomes of 1000 actinobacteria strains.</title>
        <authorList>
            <person name="Klenk H.-P."/>
        </authorList>
    </citation>
    <scope>NUCLEOTIDE SEQUENCE [LARGE SCALE GENOMIC DNA]</scope>
    <source>
        <strain evidence="5 6">DSM 43150</strain>
    </source>
</reference>
<evidence type="ECO:0000313" key="5">
    <source>
        <dbReference type="EMBL" id="MBB4750571.1"/>
    </source>
</evidence>
<dbReference type="AlphaFoldDB" id="A0A7W7MHP5"/>
<dbReference type="Gene3D" id="3.40.50.2300">
    <property type="match status" value="1"/>
</dbReference>
<keyword evidence="5" id="KW-0238">DNA-binding</keyword>
<reference evidence="4 7" key="2">
    <citation type="submission" date="2021-01" db="EMBL/GenBank/DDBJ databases">
        <title>Whole genome shotgun sequence of Actinoplanes lobatus NBRC 12513.</title>
        <authorList>
            <person name="Komaki H."/>
            <person name="Tamura T."/>
        </authorList>
    </citation>
    <scope>NUCLEOTIDE SEQUENCE [LARGE SCALE GENOMIC DNA]</scope>
    <source>
        <strain evidence="4 7">NBRC 12513</strain>
    </source>
</reference>
<dbReference type="SUPFAM" id="SSF52172">
    <property type="entry name" value="CheY-like"/>
    <property type="match status" value="1"/>
</dbReference>
<evidence type="ECO:0000313" key="4">
    <source>
        <dbReference type="EMBL" id="GIE45494.1"/>
    </source>
</evidence>
<dbReference type="PANTHER" id="PTHR44591:SF3">
    <property type="entry name" value="RESPONSE REGULATORY DOMAIN-CONTAINING PROTEIN"/>
    <property type="match status" value="1"/>
</dbReference>
<name>A0A7W7MHP5_9ACTN</name>
<accession>A0A7W7MHP5</accession>
<dbReference type="EMBL" id="JACHNC010000001">
    <property type="protein sequence ID" value="MBB4750571.1"/>
    <property type="molecule type" value="Genomic_DNA"/>
</dbReference>
<proteinExistence type="predicted"/>
<dbReference type="InterPro" id="IPR011006">
    <property type="entry name" value="CheY-like_superfamily"/>
</dbReference>
<comment type="caution">
    <text evidence="5">The sequence shown here is derived from an EMBL/GenBank/DDBJ whole genome shotgun (WGS) entry which is preliminary data.</text>
</comment>
<dbReference type="EMBL" id="BOMP01000164">
    <property type="protein sequence ID" value="GIE45494.1"/>
    <property type="molecule type" value="Genomic_DNA"/>
</dbReference>
<dbReference type="Proteomes" id="UP000631312">
    <property type="component" value="Unassembled WGS sequence"/>
</dbReference>
<dbReference type="Proteomes" id="UP000590511">
    <property type="component" value="Unassembled WGS sequence"/>
</dbReference>
<dbReference type="GO" id="GO:0003677">
    <property type="term" value="F:DNA binding"/>
    <property type="evidence" value="ECO:0007669"/>
    <property type="project" value="UniProtKB-KW"/>
</dbReference>
<keyword evidence="1 2" id="KW-0597">Phosphoprotein</keyword>
<dbReference type="RefSeq" id="WP_188122726.1">
    <property type="nucleotide sequence ID" value="NZ_BOMP01000164.1"/>
</dbReference>
<evidence type="ECO:0000259" key="3">
    <source>
        <dbReference type="PROSITE" id="PS50110"/>
    </source>
</evidence>
<dbReference type="PANTHER" id="PTHR44591">
    <property type="entry name" value="STRESS RESPONSE REGULATOR PROTEIN 1"/>
    <property type="match status" value="1"/>
</dbReference>
<dbReference type="GO" id="GO:0000160">
    <property type="term" value="P:phosphorelay signal transduction system"/>
    <property type="evidence" value="ECO:0007669"/>
    <property type="project" value="InterPro"/>
</dbReference>